<dbReference type="Pfam" id="PF17651">
    <property type="entry name" value="Raco_middle"/>
    <property type="match status" value="1"/>
</dbReference>
<dbReference type="InterPro" id="IPR027980">
    <property type="entry name" value="RACo_C"/>
</dbReference>
<evidence type="ECO:0000259" key="1">
    <source>
        <dbReference type="PROSITE" id="PS51085"/>
    </source>
</evidence>
<dbReference type="CDD" id="cd00207">
    <property type="entry name" value="fer2"/>
    <property type="match status" value="1"/>
</dbReference>
<dbReference type="Pfam" id="PF14574">
    <property type="entry name" value="RACo_C_ter"/>
    <property type="match status" value="1"/>
</dbReference>
<dbReference type="InterPro" id="IPR036010">
    <property type="entry name" value="2Fe-2S_ferredoxin-like_sf"/>
</dbReference>
<dbReference type="PANTHER" id="PTHR42895">
    <property type="entry name" value="IRON-SULFUR CLUSTER-BINDING PROTEIN-RELATED"/>
    <property type="match status" value="1"/>
</dbReference>
<dbReference type="Proteomes" id="UP000233535">
    <property type="component" value="Unassembled WGS sequence"/>
</dbReference>
<evidence type="ECO:0000313" key="2">
    <source>
        <dbReference type="EMBL" id="PKQ63916.1"/>
    </source>
</evidence>
<name>A0A2N3I0R5_9BACT</name>
<gene>
    <name evidence="2" type="ORF">BZG02_07855</name>
</gene>
<dbReference type="AlphaFoldDB" id="A0A2N3I0R5"/>
<organism evidence="2 3">
    <name type="scientific">Labilibaculum filiforme</name>
    <dbReference type="NCBI Taxonomy" id="1940526"/>
    <lineage>
        <taxon>Bacteria</taxon>
        <taxon>Pseudomonadati</taxon>
        <taxon>Bacteroidota</taxon>
        <taxon>Bacteroidia</taxon>
        <taxon>Marinilabiliales</taxon>
        <taxon>Marinifilaceae</taxon>
        <taxon>Labilibaculum</taxon>
    </lineage>
</organism>
<dbReference type="Pfam" id="PF00111">
    <property type="entry name" value="Fer2"/>
    <property type="match status" value="1"/>
</dbReference>
<dbReference type="PROSITE" id="PS51085">
    <property type="entry name" value="2FE2S_FER_2"/>
    <property type="match status" value="1"/>
</dbReference>
<sequence length="493" mass="52776">MPIINIQHQGKKLTKNFKTGESLLKILLDHNMPITANCGGKGTCGKCKVDVKEEGIVLACQHYPEHDFEVHLPNTGEAKILSTHMLNDEMNTSESTLAESENNYGLAIDIGTTSVVFYWVNLQSGNIDHVEGIQNPQTCYGADVITRINHCAAEEGLFALQKLIVDAINDNILAFLAKDSSVSLCKISVAANTCMLHLLTGVDPMPMALAPFIAPFTNAKIVAASSLGIKVNEDIKIHLLPSASAFVGADIVAGITSLNPPENIQNYLFLDIGTNGEMAVVTPEKIYACATAAGPAFEGATISCGMGAFDGAISAFDKKGYHTIGDKAPVGICGSGLIDIMAYLLENGIVESEGNLSEDYVLVKASESAHKEAVYISPQDIREVQLAKSAIFTGIKLLLQEANLDFSQLDSVYLAGGFGNYMNPDNAVKIGLIPHDEQVPVVPVGNTSGAGAVLHVLHPEFNDKINTVLHKITTIDLSEHPDFGLEFAMNMYF</sequence>
<dbReference type="InterPro" id="IPR001041">
    <property type="entry name" value="2Fe-2S_ferredoxin-type"/>
</dbReference>
<dbReference type="InterPro" id="IPR052911">
    <property type="entry name" value="Corrinoid_activation_enz"/>
</dbReference>
<dbReference type="GO" id="GO:0051536">
    <property type="term" value="F:iron-sulfur cluster binding"/>
    <property type="evidence" value="ECO:0007669"/>
    <property type="project" value="InterPro"/>
</dbReference>
<dbReference type="Gene3D" id="3.10.20.30">
    <property type="match status" value="1"/>
</dbReference>
<dbReference type="InterPro" id="IPR042259">
    <property type="entry name" value="Raco-like_middle_sf"/>
</dbReference>
<keyword evidence="3" id="KW-1185">Reference proteome</keyword>
<proteinExistence type="predicted"/>
<dbReference type="PANTHER" id="PTHR42895:SF2">
    <property type="entry name" value="IRON-SULFUR CLUSTER PROTEIN"/>
    <property type="match status" value="1"/>
</dbReference>
<dbReference type="InterPro" id="IPR041414">
    <property type="entry name" value="Raco-like_middle"/>
</dbReference>
<protein>
    <recommendedName>
        <fullName evidence="1">2Fe-2S ferredoxin-type domain-containing protein</fullName>
    </recommendedName>
</protein>
<dbReference type="RefSeq" id="WP_101260864.1">
    <property type="nucleotide sequence ID" value="NZ_MVDD01000004.1"/>
</dbReference>
<accession>A0A2N3I0R5</accession>
<dbReference type="Gene3D" id="3.30.420.480">
    <property type="entry name" value="Domain of unknown function (DUF4445)"/>
    <property type="match status" value="1"/>
</dbReference>
<dbReference type="InterPro" id="IPR012675">
    <property type="entry name" value="Beta-grasp_dom_sf"/>
</dbReference>
<dbReference type="EMBL" id="MVDD01000004">
    <property type="protein sequence ID" value="PKQ63916.1"/>
    <property type="molecule type" value="Genomic_DNA"/>
</dbReference>
<comment type="caution">
    <text evidence="2">The sequence shown here is derived from an EMBL/GenBank/DDBJ whole genome shotgun (WGS) entry which is preliminary data.</text>
</comment>
<evidence type="ECO:0000313" key="3">
    <source>
        <dbReference type="Proteomes" id="UP000233535"/>
    </source>
</evidence>
<dbReference type="SUPFAM" id="SSF54292">
    <property type="entry name" value="2Fe-2S ferredoxin-like"/>
    <property type="match status" value="1"/>
</dbReference>
<feature type="domain" description="2Fe-2S ferredoxin-type" evidence="1">
    <location>
        <begin position="2"/>
        <end position="76"/>
    </location>
</feature>
<dbReference type="OrthoDB" id="9810588at2"/>
<reference evidence="2 3" key="1">
    <citation type="journal article" date="2017" name="Front. Microbiol.">
        <title>Labilibaculum manganireducens gen. nov., sp. nov. and Labilibaculum filiforme sp. nov., Novel Bacteroidetes Isolated from Subsurface Sediments of the Baltic Sea.</title>
        <authorList>
            <person name="Vandieken V."/>
            <person name="Marshall I.P."/>
            <person name="Niemann H."/>
            <person name="Engelen B."/>
            <person name="Cypionka H."/>
        </authorList>
    </citation>
    <scope>NUCLEOTIDE SEQUENCE [LARGE SCALE GENOMIC DNA]</scope>
    <source>
        <strain evidence="2 3">59.16B</strain>
    </source>
</reference>